<reference evidence="4 5" key="1">
    <citation type="submission" date="2015-10" db="EMBL/GenBank/DDBJ databases">
        <authorList>
            <person name="Gilbert D.G."/>
        </authorList>
    </citation>
    <scope>NUCLEOTIDE SEQUENCE [LARGE SCALE GENOMIC DNA]</scope>
    <source>
        <strain evidence="4">COMA1</strain>
    </source>
</reference>
<feature type="transmembrane region" description="Helical" evidence="1">
    <location>
        <begin position="245"/>
        <end position="263"/>
    </location>
</feature>
<dbReference type="Pfam" id="PF19040">
    <property type="entry name" value="SGNH"/>
    <property type="match status" value="1"/>
</dbReference>
<dbReference type="Proteomes" id="UP000199032">
    <property type="component" value="Unassembled WGS sequence"/>
</dbReference>
<keyword evidence="5" id="KW-1185">Reference proteome</keyword>
<feature type="transmembrane region" description="Helical" evidence="1">
    <location>
        <begin position="163"/>
        <end position="179"/>
    </location>
</feature>
<keyword evidence="4" id="KW-0808">Transferase</keyword>
<feature type="transmembrane region" description="Helical" evidence="1">
    <location>
        <begin position="376"/>
        <end position="395"/>
    </location>
</feature>
<feature type="domain" description="SGNH" evidence="3">
    <location>
        <begin position="429"/>
        <end position="658"/>
    </location>
</feature>
<evidence type="ECO:0000313" key="5">
    <source>
        <dbReference type="Proteomes" id="UP000199032"/>
    </source>
</evidence>
<dbReference type="EMBL" id="CZQA01000008">
    <property type="protein sequence ID" value="CUS35024.1"/>
    <property type="molecule type" value="Genomic_DNA"/>
</dbReference>
<sequence length="683" mass="74795">MSNDITTPNASAKSSDCRPSAFRTDIEGLRGVAILLVVLFHCDMPGFLGGFVGVDVFFVLSGFLITGILVHEIQTTSGLNLVEFYARRARRLLPAFAVTLAATLLIGTFILTPQELDLAGRAARSAALHMSNVFFDKNSGDYFSPNVQSNPLLHTWSLAVEEQFYLFWPLLILLSVRWWRSMDALLTLLAGLTLISLGIGIGFTLKGGTFAFYELPARAWEFGIGGLALFLSRKNQRAFSSWRPAMGWLGFLAILGTAHFLSVTSATSFPGWVALIPTLGTAAILITGTEQPYRGIGVLLASSPLQRLGTLSYSWYLWHWPFLVFSAVLLPSLSAPGKVGVAAISLAVAAVSHHFIERPIRFHRVLLHRPALSVGLAAAVMVCSMGAALLSMKFAEDIGNEPRMRAITMATQTTTKLLTEQNCYPPLDSPEVRRCDFGHQTAKVHMVLFGDSHAMQWFSPLKRMAELNGWKLTTVVKPSCPAFDIRPSTFQSQEIQQIETSTSACAQWRAQALALIKNLHPTLVLLGNATSHLGQSYDHLFAMGSQPSLGELRNGARQTFLALKNHAVVVMRDSPHFPYHVPTCLARSIRQDRDPQASCTADQSIVLSPDVYESERAGAHNLSHVHFIDLTDLLCQMGTCKPVQGDTIVYKDFDHLTSDFTGSLMTGLTTALQTILEMNSSPS</sequence>
<keyword evidence="1" id="KW-0472">Membrane</keyword>
<protein>
    <submittedName>
        <fullName evidence="4">Putative lipopolysaccharide modification acyltransferase</fullName>
    </submittedName>
</protein>
<dbReference type="InterPro" id="IPR043968">
    <property type="entry name" value="SGNH"/>
</dbReference>
<feature type="transmembrane region" description="Helical" evidence="1">
    <location>
        <begin position="47"/>
        <end position="71"/>
    </location>
</feature>
<dbReference type="GO" id="GO:0016747">
    <property type="term" value="F:acyltransferase activity, transferring groups other than amino-acyl groups"/>
    <property type="evidence" value="ECO:0007669"/>
    <property type="project" value="InterPro"/>
</dbReference>
<evidence type="ECO:0000259" key="2">
    <source>
        <dbReference type="Pfam" id="PF01757"/>
    </source>
</evidence>
<proteinExistence type="predicted"/>
<evidence type="ECO:0000256" key="1">
    <source>
        <dbReference type="SAM" id="Phobius"/>
    </source>
</evidence>
<gene>
    <name evidence="4" type="ORF">COMA1_20087</name>
</gene>
<dbReference type="AlphaFoldDB" id="A0A0S4LEE2"/>
<dbReference type="PANTHER" id="PTHR23028">
    <property type="entry name" value="ACETYLTRANSFERASE"/>
    <property type="match status" value="1"/>
</dbReference>
<evidence type="ECO:0000259" key="3">
    <source>
        <dbReference type="Pfam" id="PF19040"/>
    </source>
</evidence>
<feature type="transmembrane region" description="Helical" evidence="1">
    <location>
        <begin position="269"/>
        <end position="286"/>
    </location>
</feature>
<keyword evidence="4" id="KW-0012">Acyltransferase</keyword>
<keyword evidence="1" id="KW-1133">Transmembrane helix</keyword>
<dbReference type="Pfam" id="PF01757">
    <property type="entry name" value="Acyl_transf_3"/>
    <property type="match status" value="1"/>
</dbReference>
<dbReference type="RefSeq" id="WP_090747258.1">
    <property type="nucleotide sequence ID" value="NZ_CZQA01000008.1"/>
</dbReference>
<feature type="transmembrane region" description="Helical" evidence="1">
    <location>
        <begin position="92"/>
        <end position="111"/>
    </location>
</feature>
<dbReference type="InterPro" id="IPR002656">
    <property type="entry name" value="Acyl_transf_3_dom"/>
</dbReference>
<feature type="transmembrane region" description="Helical" evidence="1">
    <location>
        <begin position="186"/>
        <end position="205"/>
    </location>
</feature>
<organism evidence="4 5">
    <name type="scientific">Candidatus Nitrospira nitrosa</name>
    <dbReference type="NCBI Taxonomy" id="1742972"/>
    <lineage>
        <taxon>Bacteria</taxon>
        <taxon>Pseudomonadati</taxon>
        <taxon>Nitrospirota</taxon>
        <taxon>Nitrospiria</taxon>
        <taxon>Nitrospirales</taxon>
        <taxon>Nitrospiraceae</taxon>
        <taxon>Nitrospira</taxon>
    </lineage>
</organism>
<dbReference type="STRING" id="1742972.COMA1_20087"/>
<feature type="transmembrane region" description="Helical" evidence="1">
    <location>
        <begin position="217"/>
        <end position="233"/>
    </location>
</feature>
<evidence type="ECO:0000313" key="4">
    <source>
        <dbReference type="EMBL" id="CUS35024.1"/>
    </source>
</evidence>
<dbReference type="GO" id="GO:0016020">
    <property type="term" value="C:membrane"/>
    <property type="evidence" value="ECO:0007669"/>
    <property type="project" value="TreeGrafter"/>
</dbReference>
<dbReference type="PANTHER" id="PTHR23028:SF53">
    <property type="entry name" value="ACYL_TRANSF_3 DOMAIN-CONTAINING PROTEIN"/>
    <property type="match status" value="1"/>
</dbReference>
<name>A0A0S4LEE2_9BACT</name>
<dbReference type="InterPro" id="IPR050879">
    <property type="entry name" value="Acyltransferase_3"/>
</dbReference>
<dbReference type="OrthoDB" id="9796461at2"/>
<feature type="domain" description="Acyltransferase 3" evidence="2">
    <location>
        <begin position="25"/>
        <end position="349"/>
    </location>
</feature>
<keyword evidence="1" id="KW-0812">Transmembrane</keyword>
<dbReference type="GO" id="GO:0009103">
    <property type="term" value="P:lipopolysaccharide biosynthetic process"/>
    <property type="evidence" value="ECO:0007669"/>
    <property type="project" value="TreeGrafter"/>
</dbReference>
<accession>A0A0S4LEE2</accession>